<evidence type="ECO:0000313" key="1">
    <source>
        <dbReference type="EMBL" id="MDE8648187.1"/>
    </source>
</evidence>
<protein>
    <submittedName>
        <fullName evidence="1">Uncharacterized protein</fullName>
    </submittedName>
</protein>
<proteinExistence type="predicted"/>
<dbReference type="EMBL" id="JARDXE010000017">
    <property type="protein sequence ID" value="MDE8648187.1"/>
    <property type="molecule type" value="Genomic_DNA"/>
</dbReference>
<accession>A0AAW6LSG4</accession>
<gene>
    <name evidence="1" type="ORF">PXH69_24780</name>
</gene>
<evidence type="ECO:0000313" key="2">
    <source>
        <dbReference type="Proteomes" id="UP001217325"/>
    </source>
</evidence>
<dbReference type="AlphaFoldDB" id="A0AAW6LSG4"/>
<dbReference type="RefSeq" id="WP_275232426.1">
    <property type="nucleotide sequence ID" value="NZ_JARDXE010000017.1"/>
</dbReference>
<comment type="caution">
    <text evidence="1">The sequence shown here is derived from an EMBL/GenBank/DDBJ whole genome shotgun (WGS) entry which is preliminary data.</text>
</comment>
<sequence>MTAPTMTEPTEAEKLVTAMVDGMREANRSLHITSEIAHQTLYFFGHGGHTPGSFAKSLFRAICVADPQNRERLGYGFPGYVNAVRLIQDHEDGIARLREIATKG</sequence>
<dbReference type="Proteomes" id="UP001217325">
    <property type="component" value="Unassembled WGS sequence"/>
</dbReference>
<name>A0AAW6LSG4_RHOSG</name>
<reference evidence="1" key="1">
    <citation type="submission" date="2023-02" db="EMBL/GenBank/DDBJ databases">
        <title>A novel hydrolase synthesized by Rhodococcus erythropolis HQ is responsible for the detoxification of Zearalenone.</title>
        <authorList>
            <person name="Hu J."/>
            <person name="Xu J."/>
        </authorList>
    </citation>
    <scope>NUCLEOTIDE SEQUENCE</scope>
    <source>
        <strain evidence="1">HQ</strain>
    </source>
</reference>
<organism evidence="1 2">
    <name type="scientific">Rhodococcus qingshengii</name>
    <dbReference type="NCBI Taxonomy" id="334542"/>
    <lineage>
        <taxon>Bacteria</taxon>
        <taxon>Bacillati</taxon>
        <taxon>Actinomycetota</taxon>
        <taxon>Actinomycetes</taxon>
        <taxon>Mycobacteriales</taxon>
        <taxon>Nocardiaceae</taxon>
        <taxon>Rhodococcus</taxon>
        <taxon>Rhodococcus erythropolis group</taxon>
    </lineage>
</organism>